<comment type="pathway">
    <text evidence="3 4">Cofactor biosynthesis; coenzyme A biosynthesis; CoA from (R)-pantothenate: step 2/5.</text>
</comment>
<evidence type="ECO:0000256" key="2">
    <source>
        <dbReference type="ARBA" id="ARBA00023239"/>
    </source>
</evidence>
<name>A0A1T4ZZQ9_9FIRM</name>
<keyword evidence="3 4" id="KW-0436">Ligase</keyword>
<dbReference type="Pfam" id="PF02441">
    <property type="entry name" value="Flavoprotein"/>
    <property type="match status" value="1"/>
</dbReference>
<sequence length="398" mass="43279">MSKTVVLGVSGGIAAYKACDVVSRLRKENVQVNVIMTKHATEFVSALTFQSISQNPVAVEMFEPVTNWDIEHISLAKKADIFLIAPATANVIGKIANGIADDMLSTTVMATKAPVVIAPAMNTNMYENPVTQANIQKLKDLGYIFIEPGYGRLACGDLGPGKLAEPDLIVENIKFLLNKTDELKGKNVLVTAGPTQEAIDPVRYITNKSTGKMGYALAYQAALMGAKVTLVTGPTNLEIPFGISEVIKVKSAQQMYEAVTSSFDEMDIVIKSAAVADYKPKNISDSKIKKSDSDLVLELDRNKDILFELGKLKTKQVLVGFAAETDDLIANAQKKLAKKNLDFIVANDLKQEGAGFAGDTNIVKLLFADGNIEELPIMTKNQLSKEIYDKIIYIMHNK</sequence>
<feature type="domain" description="Flavoprotein" evidence="5">
    <location>
        <begin position="3"/>
        <end position="172"/>
    </location>
</feature>
<feature type="binding site" evidence="3">
    <location>
        <position position="339"/>
    </location>
    <ligand>
        <name>CTP</name>
        <dbReference type="ChEBI" id="CHEBI:37563"/>
    </ligand>
</feature>
<dbReference type="EC" id="4.1.1.36" evidence="3"/>
<comment type="similarity">
    <text evidence="3 4">In the C-terminal section; belongs to the PPC synthetase family.</text>
</comment>
<dbReference type="GO" id="GO:0046872">
    <property type="term" value="F:metal ion binding"/>
    <property type="evidence" value="ECO:0007669"/>
    <property type="project" value="UniProtKB-KW"/>
</dbReference>
<dbReference type="Proteomes" id="UP000243406">
    <property type="component" value="Unassembled WGS sequence"/>
</dbReference>
<feature type="active site" description="Proton donor" evidence="3">
    <location>
        <position position="155"/>
    </location>
</feature>
<dbReference type="GO" id="GO:0071513">
    <property type="term" value="C:phosphopantothenoylcysteine decarboxylase complex"/>
    <property type="evidence" value="ECO:0007669"/>
    <property type="project" value="TreeGrafter"/>
</dbReference>
<feature type="region of interest" description="Phosphopantothenate--cysteine ligase" evidence="3">
    <location>
        <begin position="188"/>
        <end position="398"/>
    </location>
</feature>
<comment type="function">
    <text evidence="3">Catalyzes two sequential steps in the biosynthesis of coenzyme A. In the first step cysteine is conjugated to 4'-phosphopantothenate to form 4-phosphopantothenoylcysteine. In the second step the latter compound is decarboxylated to form 4'-phosphopantotheine.</text>
</comment>
<dbReference type="SUPFAM" id="SSF52507">
    <property type="entry name" value="Homo-oligomeric flavin-containing Cys decarboxylases, HFCD"/>
    <property type="match status" value="1"/>
</dbReference>
<dbReference type="PANTHER" id="PTHR14359">
    <property type="entry name" value="HOMO-OLIGOMERIC FLAVIN CONTAINING CYS DECARBOXYLASE FAMILY"/>
    <property type="match status" value="1"/>
</dbReference>
<dbReference type="AlphaFoldDB" id="A0A1T4ZZQ9"/>
<dbReference type="GO" id="GO:0015941">
    <property type="term" value="P:pantothenate catabolic process"/>
    <property type="evidence" value="ECO:0007669"/>
    <property type="project" value="InterPro"/>
</dbReference>
<reference evidence="8" key="1">
    <citation type="submission" date="2017-02" db="EMBL/GenBank/DDBJ databases">
        <authorList>
            <person name="Varghese N."/>
            <person name="Submissions S."/>
        </authorList>
    </citation>
    <scope>NUCLEOTIDE SEQUENCE [LARGE SCALE GENOMIC DNA]</scope>
    <source>
        <strain evidence="8">ATCC 35199</strain>
    </source>
</reference>
<evidence type="ECO:0000259" key="5">
    <source>
        <dbReference type="Pfam" id="PF02441"/>
    </source>
</evidence>
<evidence type="ECO:0000256" key="4">
    <source>
        <dbReference type="RuleBase" id="RU364078"/>
    </source>
</evidence>
<keyword evidence="3" id="KW-0460">Magnesium</keyword>
<dbReference type="PANTHER" id="PTHR14359:SF6">
    <property type="entry name" value="PHOSPHOPANTOTHENOYLCYSTEINE DECARBOXYLASE"/>
    <property type="match status" value="1"/>
</dbReference>
<dbReference type="InterPro" id="IPR007085">
    <property type="entry name" value="DNA/pantothenate-metab_flavo_C"/>
</dbReference>
<keyword evidence="3 4" id="KW-0285">Flavoprotein</keyword>
<keyword evidence="8" id="KW-1185">Reference proteome</keyword>
<accession>A0A1T4ZZQ9</accession>
<feature type="binding site" evidence="3">
    <location>
        <position position="321"/>
    </location>
    <ligand>
        <name>CTP</name>
        <dbReference type="ChEBI" id="CHEBI:37563"/>
    </ligand>
</feature>
<keyword evidence="1 3" id="KW-0210">Decarboxylase</keyword>
<dbReference type="GO" id="GO:0010181">
    <property type="term" value="F:FMN binding"/>
    <property type="evidence" value="ECO:0007669"/>
    <property type="project" value="UniProtKB-UniRule"/>
</dbReference>
<evidence type="ECO:0000313" key="8">
    <source>
        <dbReference type="Proteomes" id="UP000243406"/>
    </source>
</evidence>
<dbReference type="InterPro" id="IPR036551">
    <property type="entry name" value="Flavin_trans-like"/>
</dbReference>
<comment type="function">
    <text evidence="4">Catalyzes two steps in the biosynthesis of coenzyme A. In the first step cysteine is conjugated to 4'-phosphopantothenate to form 4-phosphopantothenoylcysteine, in the latter compound is decarboxylated to form 4'-phosphopantotheine.</text>
</comment>
<gene>
    <name evidence="3" type="primary">coaBC</name>
    <name evidence="7" type="ORF">SAMN02745120_0581</name>
</gene>
<comment type="cofactor">
    <cofactor evidence="3">
        <name>Mg(2+)</name>
        <dbReference type="ChEBI" id="CHEBI:18420"/>
    </cofactor>
</comment>
<comment type="catalytic activity">
    <reaction evidence="3 4">
        <text>N-[(R)-4-phosphopantothenoyl]-L-cysteine + H(+) = (R)-4'-phosphopantetheine + CO2</text>
        <dbReference type="Rhea" id="RHEA:16793"/>
        <dbReference type="ChEBI" id="CHEBI:15378"/>
        <dbReference type="ChEBI" id="CHEBI:16526"/>
        <dbReference type="ChEBI" id="CHEBI:59458"/>
        <dbReference type="ChEBI" id="CHEBI:61723"/>
        <dbReference type="EC" id="4.1.1.36"/>
    </reaction>
</comment>
<evidence type="ECO:0000313" key="7">
    <source>
        <dbReference type="EMBL" id="SKB28166.1"/>
    </source>
</evidence>
<dbReference type="GO" id="GO:0004633">
    <property type="term" value="F:phosphopantothenoylcysteine decarboxylase activity"/>
    <property type="evidence" value="ECO:0007669"/>
    <property type="project" value="UniProtKB-UniRule"/>
</dbReference>
<dbReference type="UniPathway" id="UPA00241">
    <property type="reaction ID" value="UER00353"/>
</dbReference>
<feature type="binding site" evidence="3">
    <location>
        <position position="335"/>
    </location>
    <ligand>
        <name>CTP</name>
        <dbReference type="ChEBI" id="CHEBI:37563"/>
    </ligand>
</feature>
<evidence type="ECO:0000256" key="1">
    <source>
        <dbReference type="ARBA" id="ARBA00022793"/>
    </source>
</evidence>
<dbReference type="SUPFAM" id="SSF102645">
    <property type="entry name" value="CoaB-like"/>
    <property type="match status" value="1"/>
</dbReference>
<dbReference type="EC" id="6.3.2.5" evidence="3"/>
<organism evidence="7 8">
    <name type="scientific">Acetoanaerobium noterae</name>
    <dbReference type="NCBI Taxonomy" id="745369"/>
    <lineage>
        <taxon>Bacteria</taxon>
        <taxon>Bacillati</taxon>
        <taxon>Bacillota</taxon>
        <taxon>Clostridia</taxon>
        <taxon>Peptostreptococcales</taxon>
        <taxon>Filifactoraceae</taxon>
        <taxon>Acetoanaerobium</taxon>
    </lineage>
</organism>
<comment type="catalytic activity">
    <reaction evidence="3 4">
        <text>(R)-4'-phosphopantothenate + L-cysteine + CTP = N-[(R)-4-phosphopantothenoyl]-L-cysteine + CMP + diphosphate + H(+)</text>
        <dbReference type="Rhea" id="RHEA:19397"/>
        <dbReference type="ChEBI" id="CHEBI:10986"/>
        <dbReference type="ChEBI" id="CHEBI:15378"/>
        <dbReference type="ChEBI" id="CHEBI:33019"/>
        <dbReference type="ChEBI" id="CHEBI:35235"/>
        <dbReference type="ChEBI" id="CHEBI:37563"/>
        <dbReference type="ChEBI" id="CHEBI:59458"/>
        <dbReference type="ChEBI" id="CHEBI:60377"/>
        <dbReference type="EC" id="6.3.2.5"/>
    </reaction>
</comment>
<dbReference type="InterPro" id="IPR035929">
    <property type="entry name" value="CoaB-like_sf"/>
</dbReference>
<keyword evidence="3 4" id="KW-0288">FMN</keyword>
<dbReference type="GO" id="GO:0015937">
    <property type="term" value="P:coenzyme A biosynthetic process"/>
    <property type="evidence" value="ECO:0007669"/>
    <property type="project" value="UniProtKB-UniRule"/>
</dbReference>
<comment type="caution">
    <text evidence="3">Lacks conserved residue(s) required for the propagation of feature annotation.</text>
</comment>
<feature type="region of interest" description="Phosphopantothenoylcysteine decarboxylase" evidence="3">
    <location>
        <begin position="1"/>
        <end position="187"/>
    </location>
</feature>
<dbReference type="NCBIfam" id="TIGR00521">
    <property type="entry name" value="coaBC_dfp"/>
    <property type="match status" value="1"/>
</dbReference>
<evidence type="ECO:0000256" key="3">
    <source>
        <dbReference type="HAMAP-Rule" id="MF_02225"/>
    </source>
</evidence>
<feature type="binding site" evidence="3">
    <location>
        <position position="277"/>
    </location>
    <ligand>
        <name>CTP</name>
        <dbReference type="ChEBI" id="CHEBI:37563"/>
    </ligand>
</feature>
<comment type="cofactor">
    <cofactor evidence="3">
        <name>FMN</name>
        <dbReference type="ChEBI" id="CHEBI:58210"/>
    </cofactor>
    <text evidence="3">Binds 1 FMN per subunit.</text>
</comment>
<dbReference type="GO" id="GO:0004632">
    <property type="term" value="F:phosphopantothenate--cysteine ligase activity"/>
    <property type="evidence" value="ECO:0007669"/>
    <property type="project" value="UniProtKB-UniRule"/>
</dbReference>
<dbReference type="EMBL" id="FUYN01000001">
    <property type="protein sequence ID" value="SKB28166.1"/>
    <property type="molecule type" value="Genomic_DNA"/>
</dbReference>
<keyword evidence="3" id="KW-0511">Multifunctional enzyme</keyword>
<dbReference type="InterPro" id="IPR003382">
    <property type="entry name" value="Flavoprotein"/>
</dbReference>
<dbReference type="Gene3D" id="3.40.50.1950">
    <property type="entry name" value="Flavin prenyltransferase-like"/>
    <property type="match status" value="1"/>
</dbReference>
<proteinExistence type="inferred from homology"/>
<dbReference type="InterPro" id="IPR005252">
    <property type="entry name" value="CoaBC"/>
</dbReference>
<dbReference type="RefSeq" id="WP_079588550.1">
    <property type="nucleotide sequence ID" value="NZ_FUYN01000001.1"/>
</dbReference>
<keyword evidence="3" id="KW-0479">Metal-binding</keyword>
<dbReference type="OrthoDB" id="9802554at2"/>
<dbReference type="Pfam" id="PF04127">
    <property type="entry name" value="DFP"/>
    <property type="match status" value="1"/>
</dbReference>
<comment type="pathway">
    <text evidence="3 4">Cofactor biosynthesis; coenzyme A biosynthesis; CoA from (R)-pantothenate: step 3/5.</text>
</comment>
<keyword evidence="2 3" id="KW-0456">Lyase</keyword>
<protein>
    <recommendedName>
        <fullName evidence="3">Coenzyme A biosynthesis bifunctional protein CoaBC</fullName>
    </recommendedName>
    <alternativeName>
        <fullName evidence="3">DNA/pantothenate metabolism flavoprotein</fullName>
    </alternativeName>
    <alternativeName>
        <fullName evidence="3">Phosphopantothenoylcysteine synthetase/decarboxylase</fullName>
        <shortName evidence="3">PPCS-PPCDC</shortName>
    </alternativeName>
    <domain>
        <recommendedName>
            <fullName evidence="3">Phosphopantothenoylcysteine decarboxylase</fullName>
            <shortName evidence="3">PPC decarboxylase</shortName>
            <shortName evidence="3">PPC-DC</shortName>
            <ecNumber evidence="3">4.1.1.36</ecNumber>
        </recommendedName>
        <alternativeName>
            <fullName evidence="3">CoaC</fullName>
        </alternativeName>
    </domain>
    <domain>
        <recommendedName>
            <fullName evidence="3">Phosphopantothenate--cysteine ligase</fullName>
            <ecNumber evidence="3">6.3.2.5</ecNumber>
        </recommendedName>
        <alternativeName>
            <fullName evidence="3">CoaB</fullName>
        </alternativeName>
        <alternativeName>
            <fullName evidence="3">Phosphopantothenoylcysteine synthetase</fullName>
            <shortName evidence="3">PPC synthetase</shortName>
            <shortName evidence="3">PPC-S</shortName>
        </alternativeName>
    </domain>
</protein>
<evidence type="ECO:0000259" key="6">
    <source>
        <dbReference type="Pfam" id="PF04127"/>
    </source>
</evidence>
<dbReference type="Gene3D" id="3.40.50.10300">
    <property type="entry name" value="CoaB-like"/>
    <property type="match status" value="1"/>
</dbReference>
<feature type="domain" description="DNA/pantothenate metabolism flavoprotein C-terminal" evidence="6">
    <location>
        <begin position="183"/>
        <end position="392"/>
    </location>
</feature>
<feature type="binding site" evidence="3">
    <location>
        <position position="287"/>
    </location>
    <ligand>
        <name>CTP</name>
        <dbReference type="ChEBI" id="CHEBI:37563"/>
    </ligand>
</feature>
<dbReference type="HAMAP" id="MF_02225">
    <property type="entry name" value="CoaBC"/>
    <property type="match status" value="1"/>
</dbReference>
<comment type="similarity">
    <text evidence="3 4">In the N-terminal section; belongs to the HFCD (homo-oligomeric flavin containing Cys decarboxylase) superfamily.</text>
</comment>